<dbReference type="PANTHER" id="PTHR10039">
    <property type="entry name" value="AMELOGENIN"/>
    <property type="match status" value="1"/>
</dbReference>
<dbReference type="PROSITE" id="PS50837">
    <property type="entry name" value="NACHT"/>
    <property type="match status" value="1"/>
</dbReference>
<dbReference type="InterPro" id="IPR056884">
    <property type="entry name" value="NPHP3-like_N"/>
</dbReference>
<proteinExistence type="predicted"/>
<evidence type="ECO:0000256" key="1">
    <source>
        <dbReference type="ARBA" id="ARBA00022737"/>
    </source>
</evidence>
<keyword evidence="5" id="KW-1185">Reference proteome</keyword>
<dbReference type="EMBL" id="ONZQ02000005">
    <property type="protein sequence ID" value="SPO01953.1"/>
    <property type="molecule type" value="Genomic_DNA"/>
</dbReference>
<keyword evidence="1" id="KW-0677">Repeat</keyword>
<comment type="caution">
    <text evidence="4">The sequence shown here is derived from an EMBL/GenBank/DDBJ whole genome shotgun (WGS) entry which is preliminary data.</text>
</comment>
<gene>
    <name evidence="4" type="ORF">DNG_04626</name>
</gene>
<dbReference type="AlphaFoldDB" id="A0AAE8MXE6"/>
<accession>A0AAE8MXE6</accession>
<dbReference type="SUPFAM" id="SSF52540">
    <property type="entry name" value="P-loop containing nucleoside triphosphate hydrolases"/>
    <property type="match status" value="1"/>
</dbReference>
<evidence type="ECO:0000256" key="2">
    <source>
        <dbReference type="SAM" id="MobiDB-lite"/>
    </source>
</evidence>
<feature type="domain" description="NACHT" evidence="3">
    <location>
        <begin position="433"/>
        <end position="581"/>
    </location>
</feature>
<reference evidence="4" key="1">
    <citation type="submission" date="2018-03" db="EMBL/GenBank/DDBJ databases">
        <authorList>
            <person name="Guldener U."/>
        </authorList>
    </citation>
    <scope>NUCLEOTIDE SEQUENCE</scope>
</reference>
<dbReference type="Gene3D" id="3.40.50.300">
    <property type="entry name" value="P-loop containing nucleotide triphosphate hydrolases"/>
    <property type="match status" value="1"/>
</dbReference>
<organism evidence="4 5">
    <name type="scientific">Cephalotrichum gorgonifer</name>
    <dbReference type="NCBI Taxonomy" id="2041049"/>
    <lineage>
        <taxon>Eukaryota</taxon>
        <taxon>Fungi</taxon>
        <taxon>Dikarya</taxon>
        <taxon>Ascomycota</taxon>
        <taxon>Pezizomycotina</taxon>
        <taxon>Sordariomycetes</taxon>
        <taxon>Hypocreomycetidae</taxon>
        <taxon>Microascales</taxon>
        <taxon>Microascaceae</taxon>
        <taxon>Cephalotrichum</taxon>
    </lineage>
</organism>
<evidence type="ECO:0000313" key="5">
    <source>
        <dbReference type="Proteomes" id="UP001187682"/>
    </source>
</evidence>
<dbReference type="Pfam" id="PF24883">
    <property type="entry name" value="NPHP3_N"/>
    <property type="match status" value="1"/>
</dbReference>
<evidence type="ECO:0000259" key="3">
    <source>
        <dbReference type="PROSITE" id="PS50837"/>
    </source>
</evidence>
<feature type="compositionally biased region" description="Polar residues" evidence="2">
    <location>
        <begin position="117"/>
        <end position="133"/>
    </location>
</feature>
<name>A0AAE8MXE6_9PEZI</name>
<dbReference type="InterPro" id="IPR007111">
    <property type="entry name" value="NACHT_NTPase"/>
</dbReference>
<dbReference type="PANTHER" id="PTHR10039:SF10">
    <property type="entry name" value="NACHT DOMAIN-CONTAINING PROTEIN"/>
    <property type="match status" value="1"/>
</dbReference>
<sequence>MKFFRKDETKDTDLWEVDEIRQSRFNRDTILADDFIVVDKTAASMTLHGGESPRKDPREPRHMDTIVVLRADVDTKNQVVRFRLQCVVAMDRSPAETAISRSAITTVSLLFSEITSDAPRKSSTGPSDDTAPTESALDDTADRSAPSARVLEKRPSTSGSSVTHDVGSAIVPSDLWSAAYHEAVDSLGEDIDVAILKGNNVAQLFRELEEIDKNATKESAFLRGVEYLRSLQVPLERFKLALDLASPLTAAEPTTSAVFGVVRGVTAIAISFATADLDFAKQIGDMLEQISYIDDCDTLGQRSNKQDIHDALVLVYQNILQFYKAAFDILTRHGAKLVMKMVLETDRLPTIVQSFLGHANHLRNLVQKATWEIVEDIKCMLYDREIARWLGSGNMRQQSQYHASLQDIRADEACEFLLTDPTFTKWYRASNSQQLVILGDMGCGKTISMAFLIDALTRRNEYQIPQPKLCYYYCRNDETGQATHILSGLILGLLEQLSGLKKSFFDWYKKTQASGCFEPATNVKKLEEFLKHVLETLDRPLFFIIDGLDECDRASRNALLAVLATLLRTAPMLKVLLSSRPQEEILEQLGDTARIDLSSNPERDATIVKKTVHKQLSYLSDDVKALVIERLSSLANGSAIWTKMIVELIELRRIRALGPMRRFLDEKTLPLDLSNLYAALLSRCTSTDPENKDLATTALNVLAISRRPLSLLELAWAAALGVAPKEVTTVAALAELVDHQRVMSLIYPFVSRVDFSDVNKRQVRLVHQSVKEFVIRESTRNQPRRQYPVASRPTHQLTLSQGIESLEACLMDICIRYLLLEEIGSKDLFSEEQVLIQALPQTSDIFDDDLELADYDPHCSWEVWEEEMVRYDPTERGFGELFVYASCHWVDHFGAITEDPLPDLGSIERLCHAGSTQLYNWASQNSRPTCTFRQRFPFDGPLHDPLSVTAMFGSEAMLRHMLENSDFNKDAFLPQPAIGAADQVLQWAGLSQLDILFSSQKVGHQLRSLQFFGLVVRQWYTPLAQHENWELAFDLVEGVLDTMAQEGWGHELLRMAAGFRCMPVIQRLAIGARNNEGLRSELLSGVRPDQKDRLWATLQCRELEISAIVAALGPEI</sequence>
<dbReference type="Proteomes" id="UP001187682">
    <property type="component" value="Unassembled WGS sequence"/>
</dbReference>
<feature type="region of interest" description="Disordered" evidence="2">
    <location>
        <begin position="117"/>
        <end position="165"/>
    </location>
</feature>
<evidence type="ECO:0000313" key="4">
    <source>
        <dbReference type="EMBL" id="SPO01953.1"/>
    </source>
</evidence>
<protein>
    <submittedName>
        <fullName evidence="4">Related to vegetatible incompatibility protein HET-E-1</fullName>
    </submittedName>
</protein>
<dbReference type="InterPro" id="IPR027417">
    <property type="entry name" value="P-loop_NTPase"/>
</dbReference>